<sequence length="1366" mass="152173">MTRGQRTFRQFIWNSQFSSQKSILMLNSMASKQRNIRLLVFVDDELYQTSIPVHVELQITDVNMDAGVSNCTCEDQGGMDASPETTEDNNPTEVGYNPTDIEELCFTIPSVPASETELDMVDPEGVPGPSSSEQEPVITANQEVDISDAMNPTEVPEVTKIGKFFSFCRKLFGFSAQPETDPDLLSVSEESDYESASEMEEVDMELSCVPEPETELVLVDPEGVPVPRSFGQEPVFRETLYVDLIKPHTSYYLKSSALASELLQDPAEPSTEEVESSSGIDQGGMNASPEIPLVDRPTEVPEMWRMFADVPMIYKFSAQHQTDPDVAEMISVSEASDYKPASEMEEVDMEQSCVPEPETELDLVDPEGVPVPRSFGQEPVYIETLYVDLIKPHTSYDLKSSALASELLQDPAKPEVWNISEDVPMAYEFLAQHQTDPDVAEMISVSEPSDCESAYEMDEVDMEQSCAPKTELELDLVDPEGVPGPSYSEQKAVFRETLHVDLIKPHTSLNLKRSVLVSKLVKDPAEPSTEEVESSSGIDQGGMNASPEIPLVDRPTEVPEMWKMSADVPMIYKFSAQHQTDSDVAEMISVSEASDYEPASEMNEVDMELSSCAPEPELELDLVDPEGVPGPSSSEQEAVFRETLHVDLIKPHTSFNLKRSVLVSKLVKDPAEPSTEEVESSSGIDQGGMNASPEIPLVDGQTEVPEMWKMSADFPMIYKLPAQHQTDSDVAEMISVSEANDYESASEIEEVDMELSRVSEPETELDLVDPEGVPVSRSFEQEPVFRETLYVGLIKHHTFNDLKSSALASELLQDPAEPSTEEVESSSGINQGGMNASPEIPQVDGPTGFPKVKIIRKIGALIRKRFRFLVQPKMDPAVEIYEVDTEQTSVSDPEAELDLVDPEGVPHPSSLKQKPVFRETLHVDRIKPRVSFNLKRSVLVYKPEEPLTEEVESNSGIDQDGMNASPKTTQVYRPTVKKIKKIGAFIQKHFRLSAQPETVEIHHVDTEQTTVPEPEAELDLVDPEGVPGPSGSEKEPVPTESMDVNITDAMNPRESTKVSKISKICAFFKKLHGISAKLKTKHDAPQRLSVPDASTPDVTDPTGPLNTSVTDEDAVDYSPETPEDHRPTGIKEWMMNKLSEFHCKDTSPRHDLAKPGPSSLPSQKQLEEIFDFEKLAELLQVEDTVNKCKLPLSPFTEVWRNVYIGDEETARNRRKLMELGVTHILNAAAPKMAWLGKLSKSGVNGKILTGPEYYEGMDIKYCGLPTTYDQSRIIRYFWPAGKFIKKALRNPDNVLFIHCRHGVSHAPTLFVAYLMMYYQIPLEEALSYVTRARRIRLFTSFLLQLSLLEPKKKKEIQQQKGIVIYN</sequence>
<accession>A0AC58IMN1</accession>
<proteinExistence type="predicted"/>
<protein>
    <submittedName>
        <fullName evidence="2">Uncharacterized protein isoform X1</fullName>
    </submittedName>
</protein>
<evidence type="ECO:0000313" key="1">
    <source>
        <dbReference type="Proteomes" id="UP000000437"/>
    </source>
</evidence>
<name>A0AC58IMN1_DANRE</name>
<dbReference type="RefSeq" id="XP_073795444.1">
    <property type="nucleotide sequence ID" value="XM_073939343.1"/>
</dbReference>
<dbReference type="Proteomes" id="UP000000437">
    <property type="component" value="Chromosome 23"/>
</dbReference>
<evidence type="ECO:0000313" key="2">
    <source>
        <dbReference type="RefSeq" id="XP_073795444.1"/>
    </source>
</evidence>
<keyword evidence="1" id="KW-1185">Reference proteome</keyword>
<reference evidence="2" key="1">
    <citation type="submission" date="2025-08" db="UniProtKB">
        <authorList>
            <consortium name="RefSeq"/>
        </authorList>
    </citation>
    <scope>IDENTIFICATION</scope>
    <source>
        <strain evidence="2">Tuebingen</strain>
        <tissue evidence="2">Fibroblasts and whole tissue</tissue>
    </source>
</reference>
<gene>
    <name evidence="2" type="primary">LOC137489149</name>
</gene>
<organism evidence="1 2">
    <name type="scientific">Danio rerio</name>
    <name type="common">Zebrafish</name>
    <name type="synonym">Brachydanio rerio</name>
    <dbReference type="NCBI Taxonomy" id="7955"/>
    <lineage>
        <taxon>Eukaryota</taxon>
        <taxon>Metazoa</taxon>
        <taxon>Chordata</taxon>
        <taxon>Craniata</taxon>
        <taxon>Vertebrata</taxon>
        <taxon>Euteleostomi</taxon>
        <taxon>Actinopterygii</taxon>
        <taxon>Neopterygii</taxon>
        <taxon>Teleostei</taxon>
        <taxon>Ostariophysi</taxon>
        <taxon>Cypriniformes</taxon>
        <taxon>Danionidae</taxon>
        <taxon>Danioninae</taxon>
        <taxon>Danio</taxon>
    </lineage>
</organism>